<accession>F2U338</accession>
<sequence length="199" mass="21555">MINDKTVAVEHLAEVSPDELADVARDGRVFRMSCVSCVPNIESACLGVHSIVSCGPAHWHRAGEALQPSSPALARSANTKAREETHTSTRHHIDDASGRMEVKHETYATGPRDMITYSWDARIVDDMSQRIISSSCCTLTCGGGDLFFETGILLFTFVSPGRYIEHLAKGSTSSLPKDDSQGNRVEERLTPSSCSAATT</sequence>
<dbReference type="RefSeq" id="XP_004996215.1">
    <property type="nucleotide sequence ID" value="XM_004996158.1"/>
</dbReference>
<evidence type="ECO:0000313" key="3">
    <source>
        <dbReference type="Proteomes" id="UP000007799"/>
    </source>
</evidence>
<feature type="region of interest" description="Disordered" evidence="1">
    <location>
        <begin position="170"/>
        <end position="199"/>
    </location>
</feature>
<dbReference type="AlphaFoldDB" id="F2U338"/>
<feature type="compositionally biased region" description="Polar residues" evidence="1">
    <location>
        <begin position="190"/>
        <end position="199"/>
    </location>
</feature>
<feature type="region of interest" description="Disordered" evidence="1">
    <location>
        <begin position="76"/>
        <end position="97"/>
    </location>
</feature>
<gene>
    <name evidence="2" type="ORF">PTSG_02719</name>
</gene>
<dbReference type="GeneID" id="16076802"/>
<proteinExistence type="predicted"/>
<dbReference type="Proteomes" id="UP000007799">
    <property type="component" value="Unassembled WGS sequence"/>
</dbReference>
<dbReference type="InParanoid" id="F2U338"/>
<evidence type="ECO:0000256" key="1">
    <source>
        <dbReference type="SAM" id="MobiDB-lite"/>
    </source>
</evidence>
<reference evidence="2" key="1">
    <citation type="submission" date="2009-08" db="EMBL/GenBank/DDBJ databases">
        <title>Annotation of Salpingoeca rosetta.</title>
        <authorList>
            <consortium name="The Broad Institute Genome Sequencing Platform"/>
            <person name="Russ C."/>
            <person name="Cuomo C."/>
            <person name="Burger G."/>
            <person name="Gray M.W."/>
            <person name="Holland P.W.H."/>
            <person name="King N."/>
            <person name="Lang F.B.F."/>
            <person name="Roger A.J."/>
            <person name="Ruiz-Trillo I."/>
            <person name="Young S.K."/>
            <person name="Zeng Q."/>
            <person name="Gargeya S."/>
            <person name="Alvarado L."/>
            <person name="Berlin A."/>
            <person name="Chapman S.B."/>
            <person name="Chen Z."/>
            <person name="Freedman E."/>
            <person name="Gellesch M."/>
            <person name="Goldberg J."/>
            <person name="Griggs A."/>
            <person name="Gujja S."/>
            <person name="Heilman E."/>
            <person name="Heiman D."/>
            <person name="Howarth C."/>
            <person name="Mehta T."/>
            <person name="Neiman D."/>
            <person name="Pearson M."/>
            <person name="Roberts A."/>
            <person name="Saif S."/>
            <person name="Shea T."/>
            <person name="Shenoy N."/>
            <person name="Sisk P."/>
            <person name="Stolte C."/>
            <person name="Sykes S."/>
            <person name="White J."/>
            <person name="Yandava C."/>
            <person name="Haas B."/>
            <person name="Nusbaum C."/>
            <person name="Birren B."/>
        </authorList>
    </citation>
    <scope>NUCLEOTIDE SEQUENCE [LARGE SCALE GENOMIC DNA]</scope>
    <source>
        <strain evidence="2">ATCC 50818</strain>
    </source>
</reference>
<keyword evidence="3" id="KW-1185">Reference proteome</keyword>
<protein>
    <submittedName>
        <fullName evidence="2">Uncharacterized protein</fullName>
    </submittedName>
</protein>
<feature type="compositionally biased region" description="Basic and acidic residues" evidence="1">
    <location>
        <begin position="176"/>
        <end position="189"/>
    </location>
</feature>
<organism evidence="3">
    <name type="scientific">Salpingoeca rosetta (strain ATCC 50818 / BSB-021)</name>
    <dbReference type="NCBI Taxonomy" id="946362"/>
    <lineage>
        <taxon>Eukaryota</taxon>
        <taxon>Choanoflagellata</taxon>
        <taxon>Craspedida</taxon>
        <taxon>Salpingoecidae</taxon>
        <taxon>Salpingoeca</taxon>
    </lineage>
</organism>
<dbReference type="EMBL" id="GL832960">
    <property type="protein sequence ID" value="EGD82032.1"/>
    <property type="molecule type" value="Genomic_DNA"/>
</dbReference>
<dbReference type="KEGG" id="sre:PTSG_02719"/>
<evidence type="ECO:0000313" key="2">
    <source>
        <dbReference type="EMBL" id="EGD82032.1"/>
    </source>
</evidence>
<name>F2U338_SALR5</name>
<feature type="compositionally biased region" description="Basic and acidic residues" evidence="1">
    <location>
        <begin position="80"/>
        <end position="97"/>
    </location>
</feature>